<dbReference type="Pfam" id="PF18758">
    <property type="entry name" value="KDZ"/>
    <property type="match status" value="1"/>
</dbReference>
<evidence type="ECO:0008006" key="3">
    <source>
        <dbReference type="Google" id="ProtNLM"/>
    </source>
</evidence>
<dbReference type="EMBL" id="KN834847">
    <property type="protein sequence ID" value="KIK52205.1"/>
    <property type="molecule type" value="Genomic_DNA"/>
</dbReference>
<dbReference type="AlphaFoldDB" id="A0A0D0APK1"/>
<dbReference type="OrthoDB" id="3257613at2759"/>
<evidence type="ECO:0000313" key="1">
    <source>
        <dbReference type="EMBL" id="KIK52205.1"/>
    </source>
</evidence>
<dbReference type="HOGENOM" id="CLU_136552_0_0_1"/>
<feature type="non-terminal residue" evidence="1">
    <location>
        <position position="1"/>
    </location>
</feature>
<name>A0A0D0APK1_9AGAR</name>
<evidence type="ECO:0000313" key="2">
    <source>
        <dbReference type="Proteomes" id="UP000053593"/>
    </source>
</evidence>
<dbReference type="Proteomes" id="UP000053593">
    <property type="component" value="Unassembled WGS sequence"/>
</dbReference>
<protein>
    <recommendedName>
        <fullName evidence="3">CxC2-like cysteine cluster KDZ transposase-associated domain-containing protein</fullName>
    </recommendedName>
</protein>
<dbReference type="InterPro" id="IPR040521">
    <property type="entry name" value="KDZ"/>
</dbReference>
<reference evidence="1 2" key="1">
    <citation type="submission" date="2014-04" db="EMBL/GenBank/DDBJ databases">
        <title>Evolutionary Origins and Diversification of the Mycorrhizal Mutualists.</title>
        <authorList>
            <consortium name="DOE Joint Genome Institute"/>
            <consortium name="Mycorrhizal Genomics Consortium"/>
            <person name="Kohler A."/>
            <person name="Kuo A."/>
            <person name="Nagy L.G."/>
            <person name="Floudas D."/>
            <person name="Copeland A."/>
            <person name="Barry K.W."/>
            <person name="Cichocki N."/>
            <person name="Veneault-Fourrey C."/>
            <person name="LaButti K."/>
            <person name="Lindquist E.A."/>
            <person name="Lipzen A."/>
            <person name="Lundell T."/>
            <person name="Morin E."/>
            <person name="Murat C."/>
            <person name="Riley R."/>
            <person name="Ohm R."/>
            <person name="Sun H."/>
            <person name="Tunlid A."/>
            <person name="Henrissat B."/>
            <person name="Grigoriev I.V."/>
            <person name="Hibbett D.S."/>
            <person name="Martin F."/>
        </authorList>
    </citation>
    <scope>NUCLEOTIDE SEQUENCE [LARGE SCALE GENOMIC DNA]</scope>
    <source>
        <strain evidence="1 2">FD-317 M1</strain>
    </source>
</reference>
<feature type="non-terminal residue" evidence="1">
    <location>
        <position position="166"/>
    </location>
</feature>
<accession>A0A0D0APK1</accession>
<organism evidence="1 2">
    <name type="scientific">Collybiopsis luxurians FD-317 M1</name>
    <dbReference type="NCBI Taxonomy" id="944289"/>
    <lineage>
        <taxon>Eukaryota</taxon>
        <taxon>Fungi</taxon>
        <taxon>Dikarya</taxon>
        <taxon>Basidiomycota</taxon>
        <taxon>Agaricomycotina</taxon>
        <taxon>Agaricomycetes</taxon>
        <taxon>Agaricomycetidae</taxon>
        <taxon>Agaricales</taxon>
        <taxon>Marasmiineae</taxon>
        <taxon>Omphalotaceae</taxon>
        <taxon>Collybiopsis</taxon>
        <taxon>Collybiopsis luxurians</taxon>
    </lineage>
</organism>
<gene>
    <name evidence="1" type="ORF">GYMLUDRAFT_107868</name>
</gene>
<sequence>QVSATEYYSTLERMSDNTGMNVPKSRSHEVLRMIHQWRHLRNLKQSGVGYAGVDANQPGILAVKCPACPHPGINIPSNWYLEREKLWLYKVFFGLDANFHLTQFNVSSEERDPGLNKGWAYMVDNHVLQQFIAIFQGQWPPEKSDCSDHNAVKLANHCGDHNLATT</sequence>
<proteinExistence type="predicted"/>
<keyword evidence="2" id="KW-1185">Reference proteome</keyword>